<dbReference type="PANTHER" id="PTHR48475">
    <property type="entry name" value="RIBONUCLEASE H"/>
    <property type="match status" value="1"/>
</dbReference>
<evidence type="ECO:0000313" key="1">
    <source>
        <dbReference type="EMBL" id="GJT01330.1"/>
    </source>
</evidence>
<keyword evidence="1" id="KW-0548">Nucleotidyltransferase</keyword>
<dbReference type="Gene3D" id="3.30.420.10">
    <property type="entry name" value="Ribonuclease H-like superfamily/Ribonuclease H"/>
    <property type="match status" value="1"/>
</dbReference>
<dbReference type="Proteomes" id="UP001151760">
    <property type="component" value="Unassembled WGS sequence"/>
</dbReference>
<keyword evidence="1" id="KW-0695">RNA-directed DNA polymerase</keyword>
<keyword evidence="1" id="KW-0808">Transferase</keyword>
<dbReference type="InterPro" id="IPR036397">
    <property type="entry name" value="RNaseH_sf"/>
</dbReference>
<dbReference type="EMBL" id="BQNB010012262">
    <property type="protein sequence ID" value="GJT01330.1"/>
    <property type="molecule type" value="Genomic_DNA"/>
</dbReference>
<name>A0ABQ5AF79_9ASTR</name>
<evidence type="ECO:0000313" key="2">
    <source>
        <dbReference type="Proteomes" id="UP001151760"/>
    </source>
</evidence>
<reference evidence="1" key="1">
    <citation type="journal article" date="2022" name="Int. J. Mol. Sci.">
        <title>Draft Genome of Tanacetum Coccineum: Genomic Comparison of Closely Related Tanacetum-Family Plants.</title>
        <authorList>
            <person name="Yamashiro T."/>
            <person name="Shiraishi A."/>
            <person name="Nakayama K."/>
            <person name="Satake H."/>
        </authorList>
    </citation>
    <scope>NUCLEOTIDE SEQUENCE</scope>
</reference>
<proteinExistence type="predicted"/>
<organism evidence="1 2">
    <name type="scientific">Tanacetum coccineum</name>
    <dbReference type="NCBI Taxonomy" id="301880"/>
    <lineage>
        <taxon>Eukaryota</taxon>
        <taxon>Viridiplantae</taxon>
        <taxon>Streptophyta</taxon>
        <taxon>Embryophyta</taxon>
        <taxon>Tracheophyta</taxon>
        <taxon>Spermatophyta</taxon>
        <taxon>Magnoliopsida</taxon>
        <taxon>eudicotyledons</taxon>
        <taxon>Gunneridae</taxon>
        <taxon>Pentapetalae</taxon>
        <taxon>asterids</taxon>
        <taxon>campanulids</taxon>
        <taxon>Asterales</taxon>
        <taxon>Asteraceae</taxon>
        <taxon>Asteroideae</taxon>
        <taxon>Anthemideae</taxon>
        <taxon>Anthemidinae</taxon>
        <taxon>Tanacetum</taxon>
    </lineage>
</organism>
<dbReference type="GO" id="GO:0003964">
    <property type="term" value="F:RNA-directed DNA polymerase activity"/>
    <property type="evidence" value="ECO:0007669"/>
    <property type="project" value="UniProtKB-KW"/>
</dbReference>
<comment type="caution">
    <text evidence="1">The sequence shown here is derived from an EMBL/GenBank/DDBJ whole genome shotgun (WGS) entry which is preliminary data.</text>
</comment>
<protein>
    <submittedName>
        <fullName evidence="1">Reverse transcriptase domain-containing protein</fullName>
    </submittedName>
</protein>
<reference evidence="1" key="2">
    <citation type="submission" date="2022-01" db="EMBL/GenBank/DDBJ databases">
        <authorList>
            <person name="Yamashiro T."/>
            <person name="Shiraishi A."/>
            <person name="Satake H."/>
            <person name="Nakayama K."/>
        </authorList>
    </citation>
    <scope>NUCLEOTIDE SEQUENCE</scope>
</reference>
<gene>
    <name evidence="1" type="ORF">Tco_0822499</name>
</gene>
<keyword evidence="2" id="KW-1185">Reference proteome</keyword>
<sequence>MVTTPRLKEELVMYLCAAREAVSAVLLMERDSQQMSIYFVNNALQAPKINCSSMEKLVLALVHASRRLRRSSCLEGLGVGLIHTNPEEVEFTYALRFKFEASNNETEYEALINGSYMEKEQSMIQYLEKAKTLISGFRKFLIEQVPRSENKKADALSKIASTSFAYLTKQVLVEVLKEKSIEEREILAVVKEEGYCWMTLLLEYLTDGPLQAEYLVREIHEGSCSMHFGPRCGSKSNQIRVLLAKDARMLITP</sequence>
<accession>A0ABQ5AF79</accession>
<dbReference type="PANTHER" id="PTHR48475:SF2">
    <property type="entry name" value="RIBONUCLEASE H"/>
    <property type="match status" value="1"/>
</dbReference>